<gene>
    <name evidence="2" type="ORF">Clacol_009813</name>
</gene>
<feature type="compositionally biased region" description="Polar residues" evidence="1">
    <location>
        <begin position="8"/>
        <end position="17"/>
    </location>
</feature>
<evidence type="ECO:0000313" key="2">
    <source>
        <dbReference type="EMBL" id="GJJ15535.1"/>
    </source>
</evidence>
<accession>A0AAV5AUH2</accession>
<dbReference type="Proteomes" id="UP001050691">
    <property type="component" value="Unassembled WGS sequence"/>
</dbReference>
<dbReference type="EMBL" id="BPWL01000011">
    <property type="protein sequence ID" value="GJJ15535.1"/>
    <property type="molecule type" value="Genomic_DNA"/>
</dbReference>
<sequence>MSAYEQASPKTQPSPSQRGKREVKSPQPNDLDQYLNSNSRQPSILDNVSTTATTGGDSPTPESLRQPIDPARFSDEDTESELDSSTTENKSKPSMTDKLQGKIQMAAGKISKDTELYEKGELRQSGK</sequence>
<feature type="region of interest" description="Disordered" evidence="1">
    <location>
        <begin position="1"/>
        <end position="101"/>
    </location>
</feature>
<keyword evidence="3" id="KW-1185">Reference proteome</keyword>
<reference evidence="2" key="1">
    <citation type="submission" date="2021-10" db="EMBL/GenBank/DDBJ databases">
        <title>De novo Genome Assembly of Clathrus columnatus (Basidiomycota, Fungi) Using Illumina and Nanopore Sequence Data.</title>
        <authorList>
            <person name="Ogiso-Tanaka E."/>
            <person name="Itagaki H."/>
            <person name="Hosoya T."/>
            <person name="Hosaka K."/>
        </authorList>
    </citation>
    <scope>NUCLEOTIDE SEQUENCE</scope>
    <source>
        <strain evidence="2">MO-923</strain>
    </source>
</reference>
<proteinExistence type="predicted"/>
<evidence type="ECO:0000256" key="1">
    <source>
        <dbReference type="SAM" id="MobiDB-lite"/>
    </source>
</evidence>
<protein>
    <submittedName>
        <fullName evidence="2">Uncharacterized protein</fullName>
    </submittedName>
</protein>
<evidence type="ECO:0000313" key="3">
    <source>
        <dbReference type="Proteomes" id="UP001050691"/>
    </source>
</evidence>
<organism evidence="2 3">
    <name type="scientific">Clathrus columnatus</name>
    <dbReference type="NCBI Taxonomy" id="1419009"/>
    <lineage>
        <taxon>Eukaryota</taxon>
        <taxon>Fungi</taxon>
        <taxon>Dikarya</taxon>
        <taxon>Basidiomycota</taxon>
        <taxon>Agaricomycotina</taxon>
        <taxon>Agaricomycetes</taxon>
        <taxon>Phallomycetidae</taxon>
        <taxon>Phallales</taxon>
        <taxon>Clathraceae</taxon>
        <taxon>Clathrus</taxon>
    </lineage>
</organism>
<name>A0AAV5AUH2_9AGAM</name>
<comment type="caution">
    <text evidence="2">The sequence shown here is derived from an EMBL/GenBank/DDBJ whole genome shotgun (WGS) entry which is preliminary data.</text>
</comment>
<dbReference type="AlphaFoldDB" id="A0AAV5AUH2"/>
<feature type="compositionally biased region" description="Polar residues" evidence="1">
    <location>
        <begin position="26"/>
        <end position="63"/>
    </location>
</feature>